<dbReference type="Pfam" id="PF18928">
    <property type="entry name" value="DUF5677"/>
    <property type="match status" value="1"/>
</dbReference>
<protein>
    <submittedName>
        <fullName evidence="1">DUF5677 domain-containing protein</fullName>
    </submittedName>
</protein>
<dbReference type="Proteomes" id="UP001597063">
    <property type="component" value="Unassembled WGS sequence"/>
</dbReference>
<comment type="caution">
    <text evidence="1">The sequence shown here is derived from an EMBL/GenBank/DDBJ whole genome shotgun (WGS) entry which is preliminary data.</text>
</comment>
<gene>
    <name evidence="1" type="ORF">ACFQZM_47195</name>
</gene>
<dbReference type="EMBL" id="JBHTGP010000035">
    <property type="protein sequence ID" value="MFD0692147.1"/>
    <property type="molecule type" value="Genomic_DNA"/>
</dbReference>
<evidence type="ECO:0000313" key="1">
    <source>
        <dbReference type="EMBL" id="MFD0692147.1"/>
    </source>
</evidence>
<evidence type="ECO:0000313" key="2">
    <source>
        <dbReference type="Proteomes" id="UP001597063"/>
    </source>
</evidence>
<name>A0ABW2Y0P4_9ACTN</name>
<accession>A0ABW2Y0P4</accession>
<dbReference type="RefSeq" id="WP_131760902.1">
    <property type="nucleotide sequence ID" value="NZ_CAACUY010000136.1"/>
</dbReference>
<keyword evidence="2" id="KW-1185">Reference proteome</keyword>
<proteinExistence type="predicted"/>
<sequence>MDHHENAPTSVDALAAAEDFVQAAEELTTPYLGAIWEKDLPNRRKLASIVCIKRQLEAIRSAILLAKNDLGHMGVVFLRPACEEAMWLSYLHRIGEEDANRLLASMTTLDVTRSIIAQQQYAGKRGMKSLGFPANIAKNAGDGKRFAEAELQEFGRNLGWPKDDSDNCIAPPPVAWIAQQCNMGKLYDFLYSATSRSVHFSAGEISRRGWAYLDEEGEEHEMDFLPGVYHRYRTDFSLYWCCTLLVETLVSAYPALAPEEIDDVVEQRMLRAVKKIGAIGVVPIIVPAEFNIPQMRQRIEETIARAREVRRRAREEGEL</sequence>
<dbReference type="InterPro" id="IPR043733">
    <property type="entry name" value="DUF5677"/>
</dbReference>
<reference evidence="2" key="1">
    <citation type="journal article" date="2019" name="Int. J. Syst. Evol. Microbiol.">
        <title>The Global Catalogue of Microorganisms (GCM) 10K type strain sequencing project: providing services to taxonomists for standard genome sequencing and annotation.</title>
        <authorList>
            <consortium name="The Broad Institute Genomics Platform"/>
            <consortium name="The Broad Institute Genome Sequencing Center for Infectious Disease"/>
            <person name="Wu L."/>
            <person name="Ma J."/>
        </authorList>
    </citation>
    <scope>NUCLEOTIDE SEQUENCE [LARGE SCALE GENOMIC DNA]</scope>
    <source>
        <strain evidence="2">JCM 9371</strain>
    </source>
</reference>
<organism evidence="1 2">
    <name type="scientific">Actinomadura fibrosa</name>
    <dbReference type="NCBI Taxonomy" id="111802"/>
    <lineage>
        <taxon>Bacteria</taxon>
        <taxon>Bacillati</taxon>
        <taxon>Actinomycetota</taxon>
        <taxon>Actinomycetes</taxon>
        <taxon>Streptosporangiales</taxon>
        <taxon>Thermomonosporaceae</taxon>
        <taxon>Actinomadura</taxon>
    </lineage>
</organism>